<accession>A0A9D2GS28</accession>
<comment type="caution">
    <text evidence="1">The sequence shown here is derived from an EMBL/GenBank/DDBJ whole genome shotgun (WGS) entry which is preliminary data.</text>
</comment>
<proteinExistence type="predicted"/>
<dbReference type="Proteomes" id="UP000824115">
    <property type="component" value="Unassembled WGS sequence"/>
</dbReference>
<dbReference type="PROSITE" id="PS51257">
    <property type="entry name" value="PROKAR_LIPOPROTEIN"/>
    <property type="match status" value="1"/>
</dbReference>
<name>A0A9D2GS28_9BACT</name>
<reference evidence="1" key="1">
    <citation type="journal article" date="2021" name="PeerJ">
        <title>Extensive microbial diversity within the chicken gut microbiome revealed by metagenomics and culture.</title>
        <authorList>
            <person name="Gilroy R."/>
            <person name="Ravi A."/>
            <person name="Getino M."/>
            <person name="Pursley I."/>
            <person name="Horton D.L."/>
            <person name="Alikhan N.F."/>
            <person name="Baker D."/>
            <person name="Gharbi K."/>
            <person name="Hall N."/>
            <person name="Watson M."/>
            <person name="Adriaenssens E.M."/>
            <person name="Foster-Nyarko E."/>
            <person name="Jarju S."/>
            <person name="Secka A."/>
            <person name="Antonio M."/>
            <person name="Oren A."/>
            <person name="Chaudhuri R.R."/>
            <person name="La Ragione R."/>
            <person name="Hildebrand F."/>
            <person name="Pallen M.J."/>
        </authorList>
    </citation>
    <scope>NUCLEOTIDE SEQUENCE</scope>
    <source>
        <strain evidence="1">Gambia16-554</strain>
    </source>
</reference>
<dbReference type="AlphaFoldDB" id="A0A9D2GS28"/>
<protein>
    <submittedName>
        <fullName evidence="1">Uncharacterized protein</fullName>
    </submittedName>
</protein>
<reference evidence="1" key="2">
    <citation type="submission" date="2021-04" db="EMBL/GenBank/DDBJ databases">
        <authorList>
            <person name="Gilroy R."/>
        </authorList>
    </citation>
    <scope>NUCLEOTIDE SEQUENCE</scope>
    <source>
        <strain evidence="1">Gambia16-554</strain>
    </source>
</reference>
<dbReference type="EMBL" id="DXAW01000129">
    <property type="protein sequence ID" value="HIZ86363.1"/>
    <property type="molecule type" value="Genomic_DNA"/>
</dbReference>
<gene>
    <name evidence="1" type="ORF">IAC04_07725</name>
</gene>
<evidence type="ECO:0000313" key="2">
    <source>
        <dbReference type="Proteomes" id="UP000824115"/>
    </source>
</evidence>
<organism evidence="1 2">
    <name type="scientific">Candidatus Coprenecus stercoravium</name>
    <dbReference type="NCBI Taxonomy" id="2840735"/>
    <lineage>
        <taxon>Bacteria</taxon>
        <taxon>Pseudomonadati</taxon>
        <taxon>Bacteroidota</taxon>
        <taxon>Bacteroidia</taxon>
        <taxon>Bacteroidales</taxon>
        <taxon>Rikenellaceae</taxon>
        <taxon>Rikenellaceae incertae sedis</taxon>
        <taxon>Candidatus Coprenecus</taxon>
    </lineage>
</organism>
<sequence length="617" mass="67612">MNQHLKHLIGLSAGIFACAAIISSCSKTETIEPPITGGEDTTTVTTPEEPSVILTEGPVSQTSISFTIIPENAEECAYLITEKEDGAEVPDAETIFKDGELLEEIKSQLIEKDGMEAGTEYVVTAAVRNQDLTAVSEQLILKTDSIAQGTTMEVTISDVSATTSTITFTVTCANAGKAAYDVVEKGVEEHTPADVMYKGKEIPTQEPQTITVEGKKDNTTYVIYAVVEATDSYKRVMDTYEITTEKLPEPEETDVEKFTDGTIKMYGAGGRNYTITTLNEDYEIYLDFYCDEANAYMPYIASHEYTYEKAGSTSDWAIGTMSYVKEISSGNRLSFEKGSFTSSISDGEYTIEGMFVTTDNIEFKFNITGQLDFIISPYYPSAESSKTDNGMNITINMDSFILSLMMQSDKIGGTHTVGQDIASESEFSLYYKSGSFGLQSGTVTFEDKGDDYYVFSADLILEGGYPVKINSDSYMHITAPEVIEDDVIIFTSAEAYGLPDNTGYGVLYTLDLDSDEWDVSIEFCEYGEYDELPTGKILFASWLMGGEGGGAGEITGYRITNKSTNETIEDLDEGEMVISLNDSTYEVAIDIVRTNGESFMGKYTGPIVCEDASEYGY</sequence>
<evidence type="ECO:0000313" key="1">
    <source>
        <dbReference type="EMBL" id="HIZ86363.1"/>
    </source>
</evidence>